<dbReference type="GO" id="GO:0046872">
    <property type="term" value="F:metal ion binding"/>
    <property type="evidence" value="ECO:0007669"/>
    <property type="project" value="UniProtKB-KW"/>
</dbReference>
<keyword evidence="5 6" id="KW-0408">Iron</keyword>
<feature type="region of interest" description="Disordered" evidence="7">
    <location>
        <begin position="1"/>
        <end position="21"/>
    </location>
</feature>
<dbReference type="PANTHER" id="PTHR10209:SF797">
    <property type="entry name" value="OXIDASE, PUTATIVE-RELATED"/>
    <property type="match status" value="1"/>
</dbReference>
<dbReference type="GO" id="GO:0051213">
    <property type="term" value="F:dioxygenase activity"/>
    <property type="evidence" value="ECO:0007669"/>
    <property type="project" value="UniProtKB-ARBA"/>
</dbReference>
<comment type="similarity">
    <text evidence="2 6">Belongs to the iron/ascorbate-dependent oxidoreductase family.</text>
</comment>
<evidence type="ECO:0000256" key="2">
    <source>
        <dbReference type="ARBA" id="ARBA00008056"/>
    </source>
</evidence>
<proteinExistence type="inferred from homology"/>
<dbReference type="Gene3D" id="2.60.120.330">
    <property type="entry name" value="B-lactam Antibiotic, Isopenicillin N Synthase, Chain"/>
    <property type="match status" value="1"/>
</dbReference>
<reference evidence="9" key="1">
    <citation type="journal article" date="2016" name="Nat. Genet.">
        <title>The genome sequences of Arachis duranensis and Arachis ipaensis, the diploid ancestors of cultivated peanut.</title>
        <authorList>
            <person name="Bertioli D.J."/>
            <person name="Cannon S.B."/>
            <person name="Froenicke L."/>
            <person name="Huang G."/>
            <person name="Farmer A.D."/>
            <person name="Cannon E.K."/>
            <person name="Liu X."/>
            <person name="Gao D."/>
            <person name="Clevenger J."/>
            <person name="Dash S."/>
            <person name="Ren L."/>
            <person name="Moretzsohn M.C."/>
            <person name="Shirasawa K."/>
            <person name="Huang W."/>
            <person name="Vidigal B."/>
            <person name="Abernathy B."/>
            <person name="Chu Y."/>
            <person name="Niederhuth C.E."/>
            <person name="Umale P."/>
            <person name="Araujo A.C."/>
            <person name="Kozik A."/>
            <person name="Kim K.D."/>
            <person name="Burow M.D."/>
            <person name="Varshney R.K."/>
            <person name="Wang X."/>
            <person name="Zhang X."/>
            <person name="Barkley N."/>
            <person name="Guimaraes P.M."/>
            <person name="Isobe S."/>
            <person name="Guo B."/>
            <person name="Liao B."/>
            <person name="Stalker H.T."/>
            <person name="Schmitz R.J."/>
            <person name="Scheffler B.E."/>
            <person name="Leal-Bertioli S.C."/>
            <person name="Xun X."/>
            <person name="Jackson S.A."/>
            <person name="Michelmore R."/>
            <person name="Ozias-Akins P."/>
        </authorList>
    </citation>
    <scope>NUCLEOTIDE SEQUENCE [LARGE SCALE GENOMIC DNA]</scope>
    <source>
        <strain evidence="9">cv. V14167</strain>
    </source>
</reference>
<dbReference type="InterPro" id="IPR005123">
    <property type="entry name" value="Oxoglu/Fe-dep_dioxygenase_dom"/>
</dbReference>
<evidence type="ECO:0000313" key="10">
    <source>
        <dbReference type="RefSeq" id="XP_015960544.1"/>
    </source>
</evidence>
<dbReference type="SUPFAM" id="SSF51197">
    <property type="entry name" value="Clavaminate synthase-like"/>
    <property type="match status" value="1"/>
</dbReference>
<evidence type="ECO:0000256" key="7">
    <source>
        <dbReference type="SAM" id="MobiDB-lite"/>
    </source>
</evidence>
<keyword evidence="4 6" id="KW-0560">Oxidoreductase</keyword>
<dbReference type="FunFam" id="2.60.120.330:FF:000005">
    <property type="entry name" value="1-aminocyclopropane-1-carboxylate oxidase homolog 1"/>
    <property type="match status" value="1"/>
</dbReference>
<evidence type="ECO:0000259" key="8">
    <source>
        <dbReference type="PROSITE" id="PS51471"/>
    </source>
</evidence>
<dbReference type="Proteomes" id="UP000515211">
    <property type="component" value="Chromosome 4"/>
</dbReference>
<dbReference type="InterPro" id="IPR026992">
    <property type="entry name" value="DIOX_N"/>
</dbReference>
<dbReference type="SMR" id="A0A6P4D3Y2"/>
<evidence type="ECO:0000256" key="5">
    <source>
        <dbReference type="ARBA" id="ARBA00023004"/>
    </source>
</evidence>
<keyword evidence="3 6" id="KW-0479">Metal-binding</keyword>
<keyword evidence="9" id="KW-1185">Reference proteome</keyword>
<protein>
    <submittedName>
        <fullName evidence="10">1-aminocyclopropane-1-carboxylate oxidase homolog 12 isoform X1</fullName>
    </submittedName>
</protein>
<feature type="domain" description="Fe2OG dioxygenase" evidence="8">
    <location>
        <begin position="222"/>
        <end position="322"/>
    </location>
</feature>
<dbReference type="KEGG" id="adu:107484500"/>
<evidence type="ECO:0000256" key="1">
    <source>
        <dbReference type="ARBA" id="ARBA00001962"/>
    </source>
</evidence>
<dbReference type="Pfam" id="PF03171">
    <property type="entry name" value="2OG-FeII_Oxy"/>
    <property type="match status" value="1"/>
</dbReference>
<sequence length="376" mass="42351">MAGENTKQLEEAVTSDSTYDRKAEGKAFEDSKVGVRGLIESGVTKIPRMFHSGKLDANETQATAYDSNVPIVDIRDIKSSTTFRAKVIENIRRACHEWGIFQVINHEIPVSILDGMIDGIRLFHEQDAKVRKEFYCRDLVKKKVLYHSSVRANTNQAANWRDTLTMLVAPHPPKPEEIPEICRDIVIEFSRKIMELGFTIFELLSEALGLNPSYLKELDCAEGLYILGHYYPPCPEPELTMGATKHTDSTFMTLILQDQHGGLQFLHQNQWVNVLPVHGAIIVNIGDLLQLITNDKFISIYHRVLSKKTGPRISIASFFVNAQDPVEGTPKVYGPIKELLSEENPAIYRKATIKEFLAKYFAKSLNGSSQLGSFKL</sequence>
<gene>
    <name evidence="10" type="primary">LOC107484500</name>
</gene>
<organism evidence="9 10">
    <name type="scientific">Arachis duranensis</name>
    <name type="common">Wild peanut</name>
    <dbReference type="NCBI Taxonomy" id="130453"/>
    <lineage>
        <taxon>Eukaryota</taxon>
        <taxon>Viridiplantae</taxon>
        <taxon>Streptophyta</taxon>
        <taxon>Embryophyta</taxon>
        <taxon>Tracheophyta</taxon>
        <taxon>Spermatophyta</taxon>
        <taxon>Magnoliopsida</taxon>
        <taxon>eudicotyledons</taxon>
        <taxon>Gunneridae</taxon>
        <taxon>Pentapetalae</taxon>
        <taxon>rosids</taxon>
        <taxon>fabids</taxon>
        <taxon>Fabales</taxon>
        <taxon>Fabaceae</taxon>
        <taxon>Papilionoideae</taxon>
        <taxon>50 kb inversion clade</taxon>
        <taxon>dalbergioids sensu lato</taxon>
        <taxon>Dalbergieae</taxon>
        <taxon>Pterocarpus clade</taxon>
        <taxon>Arachis</taxon>
    </lineage>
</organism>
<evidence type="ECO:0000313" key="9">
    <source>
        <dbReference type="Proteomes" id="UP000515211"/>
    </source>
</evidence>
<dbReference type="InterPro" id="IPR027443">
    <property type="entry name" value="IPNS-like_sf"/>
</dbReference>
<comment type="cofactor">
    <cofactor evidence="1">
        <name>Fe cation</name>
        <dbReference type="ChEBI" id="CHEBI:24875"/>
    </cofactor>
</comment>
<dbReference type="PANTHER" id="PTHR10209">
    <property type="entry name" value="OXIDOREDUCTASE, 2OG-FE II OXYGENASE FAMILY PROTEIN"/>
    <property type="match status" value="1"/>
</dbReference>
<dbReference type="InterPro" id="IPR044861">
    <property type="entry name" value="IPNS-like_FE2OG_OXY"/>
</dbReference>
<dbReference type="Pfam" id="PF14226">
    <property type="entry name" value="DIOX_N"/>
    <property type="match status" value="1"/>
</dbReference>
<reference evidence="10" key="2">
    <citation type="submission" date="2025-08" db="UniProtKB">
        <authorList>
            <consortium name="RefSeq"/>
        </authorList>
    </citation>
    <scope>IDENTIFICATION</scope>
    <source>
        <tissue evidence="10">Whole plant</tissue>
    </source>
</reference>
<evidence type="ECO:0000256" key="3">
    <source>
        <dbReference type="ARBA" id="ARBA00022723"/>
    </source>
</evidence>
<dbReference type="OrthoDB" id="288590at2759"/>
<dbReference type="AlphaFoldDB" id="A0A6P4D3Y2"/>
<dbReference type="PROSITE" id="PS51471">
    <property type="entry name" value="FE2OG_OXY"/>
    <property type="match status" value="1"/>
</dbReference>
<dbReference type="GeneID" id="107484500"/>
<dbReference type="RefSeq" id="XP_015960544.1">
    <property type="nucleotide sequence ID" value="XM_016105058.3"/>
</dbReference>
<name>A0A6P4D3Y2_ARADU</name>
<evidence type="ECO:0000256" key="4">
    <source>
        <dbReference type="ARBA" id="ARBA00023002"/>
    </source>
</evidence>
<evidence type="ECO:0000256" key="6">
    <source>
        <dbReference type="RuleBase" id="RU003682"/>
    </source>
</evidence>
<accession>A0A6P4D3Y2</accession>